<comment type="subcellular location">
    <subcellularLocation>
        <location evidence="2">Chromosome</location>
    </subcellularLocation>
    <subcellularLocation>
        <location evidence="1">Nucleus</location>
    </subcellularLocation>
</comment>
<dbReference type="Proteomes" id="UP001237642">
    <property type="component" value="Unassembled WGS sequence"/>
</dbReference>
<feature type="compositionally biased region" description="Low complexity" evidence="5">
    <location>
        <begin position="104"/>
        <end position="124"/>
    </location>
</feature>
<dbReference type="SUPFAM" id="SSF46785">
    <property type="entry name" value="Winged helix' DNA-binding domain"/>
    <property type="match status" value="1"/>
</dbReference>
<dbReference type="EMBL" id="JAUIZM010000008">
    <property type="protein sequence ID" value="KAK1370810.1"/>
    <property type="molecule type" value="Genomic_DNA"/>
</dbReference>
<keyword evidence="8" id="KW-1185">Reference proteome</keyword>
<dbReference type="Gene3D" id="1.10.10.10">
    <property type="entry name" value="Winged helix-like DNA-binding domain superfamily/Winged helix DNA-binding domain"/>
    <property type="match status" value="1"/>
</dbReference>
<dbReference type="GO" id="GO:0030261">
    <property type="term" value="P:chromosome condensation"/>
    <property type="evidence" value="ECO:0007669"/>
    <property type="project" value="TreeGrafter"/>
</dbReference>
<evidence type="ECO:0000259" key="6">
    <source>
        <dbReference type="PROSITE" id="PS51504"/>
    </source>
</evidence>
<dbReference type="PRINTS" id="PR00929">
    <property type="entry name" value="ATHOOK"/>
</dbReference>
<feature type="region of interest" description="Disordered" evidence="5">
    <location>
        <begin position="74"/>
        <end position="186"/>
    </location>
</feature>
<dbReference type="FunFam" id="1.10.10.10:FF:000493">
    <property type="entry name" value="HMG-Y-related protein A"/>
    <property type="match status" value="1"/>
</dbReference>
<evidence type="ECO:0000313" key="7">
    <source>
        <dbReference type="EMBL" id="KAK1370810.1"/>
    </source>
</evidence>
<dbReference type="AlphaFoldDB" id="A0AAD8HRM4"/>
<dbReference type="PROSITE" id="PS51504">
    <property type="entry name" value="H15"/>
    <property type="match status" value="1"/>
</dbReference>
<reference evidence="7" key="2">
    <citation type="submission" date="2023-05" db="EMBL/GenBank/DDBJ databases">
        <authorList>
            <person name="Schelkunov M.I."/>
        </authorList>
    </citation>
    <scope>NUCLEOTIDE SEQUENCE</scope>
    <source>
        <strain evidence="7">Hsosn_3</strain>
        <tissue evidence="7">Leaf</tissue>
    </source>
</reference>
<dbReference type="PANTHER" id="PTHR11467:SF162">
    <property type="entry name" value="HMG-Y-RELATED PROTEIN A"/>
    <property type="match status" value="1"/>
</dbReference>
<dbReference type="Pfam" id="PF02178">
    <property type="entry name" value="AT_hook"/>
    <property type="match status" value="3"/>
</dbReference>
<dbReference type="GO" id="GO:0031492">
    <property type="term" value="F:nucleosomal DNA binding"/>
    <property type="evidence" value="ECO:0007669"/>
    <property type="project" value="TreeGrafter"/>
</dbReference>
<evidence type="ECO:0000256" key="1">
    <source>
        <dbReference type="ARBA" id="ARBA00004123"/>
    </source>
</evidence>
<organism evidence="7 8">
    <name type="scientific">Heracleum sosnowskyi</name>
    <dbReference type="NCBI Taxonomy" id="360622"/>
    <lineage>
        <taxon>Eukaryota</taxon>
        <taxon>Viridiplantae</taxon>
        <taxon>Streptophyta</taxon>
        <taxon>Embryophyta</taxon>
        <taxon>Tracheophyta</taxon>
        <taxon>Spermatophyta</taxon>
        <taxon>Magnoliopsida</taxon>
        <taxon>eudicotyledons</taxon>
        <taxon>Gunneridae</taxon>
        <taxon>Pentapetalae</taxon>
        <taxon>asterids</taxon>
        <taxon>campanulids</taxon>
        <taxon>Apiales</taxon>
        <taxon>Apiaceae</taxon>
        <taxon>Apioideae</taxon>
        <taxon>apioid superclade</taxon>
        <taxon>Tordylieae</taxon>
        <taxon>Tordyliinae</taxon>
        <taxon>Heracleum</taxon>
    </lineage>
</organism>
<evidence type="ECO:0000256" key="3">
    <source>
        <dbReference type="ARBA" id="ARBA00023125"/>
    </source>
</evidence>
<dbReference type="SMART" id="SM00526">
    <property type="entry name" value="H15"/>
    <property type="match status" value="1"/>
</dbReference>
<evidence type="ECO:0000256" key="2">
    <source>
        <dbReference type="ARBA" id="ARBA00004286"/>
    </source>
</evidence>
<dbReference type="PANTHER" id="PTHR11467">
    <property type="entry name" value="HISTONE H1"/>
    <property type="match status" value="1"/>
</dbReference>
<evidence type="ECO:0000256" key="4">
    <source>
        <dbReference type="ARBA" id="ARBA00023242"/>
    </source>
</evidence>
<dbReference type="InterPro" id="IPR036390">
    <property type="entry name" value="WH_DNA-bd_sf"/>
</dbReference>
<protein>
    <submittedName>
        <fullName evidence="7">AT hook, DNA-binding motif-containing protein</fullName>
    </submittedName>
</protein>
<proteinExistence type="predicted"/>
<dbReference type="SMART" id="SM00384">
    <property type="entry name" value="AT_hook"/>
    <property type="match status" value="3"/>
</dbReference>
<dbReference type="GO" id="GO:0000786">
    <property type="term" value="C:nucleosome"/>
    <property type="evidence" value="ECO:0007669"/>
    <property type="project" value="InterPro"/>
</dbReference>
<evidence type="ECO:0000313" key="8">
    <source>
        <dbReference type="Proteomes" id="UP001237642"/>
    </source>
</evidence>
<reference evidence="7" key="1">
    <citation type="submission" date="2023-02" db="EMBL/GenBank/DDBJ databases">
        <title>Genome of toxic invasive species Heracleum sosnowskyi carries increased number of genes despite the absence of recent whole-genome duplications.</title>
        <authorList>
            <person name="Schelkunov M."/>
            <person name="Shtratnikova V."/>
            <person name="Makarenko M."/>
            <person name="Klepikova A."/>
            <person name="Omelchenko D."/>
            <person name="Novikova G."/>
            <person name="Obukhova E."/>
            <person name="Bogdanov V."/>
            <person name="Penin A."/>
            <person name="Logacheva M."/>
        </authorList>
    </citation>
    <scope>NUCLEOTIDE SEQUENCE</scope>
    <source>
        <strain evidence="7">Hsosn_3</strain>
        <tissue evidence="7">Leaf</tissue>
    </source>
</reference>
<comment type="caution">
    <text evidence="7">The sequence shown here is derived from an EMBL/GenBank/DDBJ whole genome shotgun (WGS) entry which is preliminary data.</text>
</comment>
<evidence type="ECO:0000256" key="5">
    <source>
        <dbReference type="SAM" id="MobiDB-lite"/>
    </source>
</evidence>
<accession>A0AAD8HRM4</accession>
<dbReference type="GO" id="GO:0003690">
    <property type="term" value="F:double-stranded DNA binding"/>
    <property type="evidence" value="ECO:0007669"/>
    <property type="project" value="TreeGrafter"/>
</dbReference>
<name>A0AAD8HRM4_9APIA</name>
<feature type="domain" description="H15" evidence="6">
    <location>
        <begin position="11"/>
        <end position="80"/>
    </location>
</feature>
<dbReference type="Pfam" id="PF00538">
    <property type="entry name" value="Linker_histone"/>
    <property type="match status" value="1"/>
</dbReference>
<dbReference type="GO" id="GO:0045910">
    <property type="term" value="P:negative regulation of DNA recombination"/>
    <property type="evidence" value="ECO:0007669"/>
    <property type="project" value="TreeGrafter"/>
</dbReference>
<gene>
    <name evidence="7" type="ORF">POM88_036902</name>
</gene>
<dbReference type="InterPro" id="IPR036388">
    <property type="entry name" value="WH-like_DNA-bd_sf"/>
</dbReference>
<keyword evidence="4" id="KW-0539">Nucleus</keyword>
<dbReference type="InterPro" id="IPR017956">
    <property type="entry name" value="AT_hook_DNA-bd_motif"/>
</dbReference>
<dbReference type="GO" id="GO:0005730">
    <property type="term" value="C:nucleolus"/>
    <property type="evidence" value="ECO:0007669"/>
    <property type="project" value="TreeGrafter"/>
</dbReference>
<keyword evidence="3 7" id="KW-0238">DNA-binding</keyword>
<dbReference type="GO" id="GO:0006334">
    <property type="term" value="P:nucleosome assembly"/>
    <property type="evidence" value="ECO:0007669"/>
    <property type="project" value="InterPro"/>
</dbReference>
<sequence>MATEPVSKPPSLPPYPEMIMGAIDALKEKDGLSKSSIGRHIESTYGDLPAGHTNSLTEHLNKLKEDGELVLVKNNYMRPDPNAPPKRGRGRPPKAKDPNAPELTPVAAPAATAAVAAADGPSSRGRGRPRKDPNAPPSVKKAKTEKPKEDEKEDDKEDPTPSKSGRPRGRPRKVQPALAQNGVEAN</sequence>
<dbReference type="InterPro" id="IPR005818">
    <property type="entry name" value="Histone_H1/H5_H15"/>
</dbReference>